<organism evidence="2 3">
    <name type="scientific">Acetobacter sicerae</name>
    <dbReference type="NCBI Taxonomy" id="85325"/>
    <lineage>
        <taxon>Bacteria</taxon>
        <taxon>Pseudomonadati</taxon>
        <taxon>Pseudomonadota</taxon>
        <taxon>Alphaproteobacteria</taxon>
        <taxon>Acetobacterales</taxon>
        <taxon>Acetobacteraceae</taxon>
        <taxon>Acetobacter</taxon>
    </lineage>
</organism>
<reference evidence="2 3" key="1">
    <citation type="submission" date="2021-12" db="EMBL/GenBank/DDBJ databases">
        <title>Genome sequence of Acetobacter sicerae DmPark20a_162.</title>
        <authorList>
            <person name="Chaston J.M."/>
        </authorList>
    </citation>
    <scope>NUCLEOTIDE SEQUENCE [LARGE SCALE GENOMIC DNA]</scope>
    <source>
        <strain evidence="2 3">DmPark20a_162</strain>
    </source>
</reference>
<sequence length="297" mass="33426">MNYNIKNTRRKINNICLFYTTFFILQAHPTHAAIIRKVGAALGPDCERATFYHSTDPKGRILSIYEGPAHQAVALIMEGATIAQMQGFYIDLETGKLLNKGMTKILINSNKEELHFLNKNKLTRSEPIESIFSPVHTVSYNDAVITFNSSYSRRCAWPFQPEVFFKDNKNLGIYFTFSTWTPGKKFNDAEFSCGITSTVSTYTSDLTSAVPEFIVVGDKVIVKNNDPSEIIVMKKNYFYSGLSGKIDMKSEWRRYGALLPIPEKDVALPFKYLTKGILSPQQAISEANKNILSGKGE</sequence>
<feature type="chain" id="PRO_5047174272" evidence="1">
    <location>
        <begin position="33"/>
        <end position="297"/>
    </location>
</feature>
<accession>A0ABS8VV95</accession>
<feature type="signal peptide" evidence="1">
    <location>
        <begin position="1"/>
        <end position="32"/>
    </location>
</feature>
<name>A0ABS8VV95_9PROT</name>
<evidence type="ECO:0000313" key="3">
    <source>
        <dbReference type="Proteomes" id="UP001521074"/>
    </source>
</evidence>
<proteinExistence type="predicted"/>
<evidence type="ECO:0000313" key="2">
    <source>
        <dbReference type="EMBL" id="MCE0744910.1"/>
    </source>
</evidence>
<evidence type="ECO:0000256" key="1">
    <source>
        <dbReference type="SAM" id="SignalP"/>
    </source>
</evidence>
<protein>
    <submittedName>
        <fullName evidence="2">Uncharacterized protein</fullName>
    </submittedName>
</protein>
<keyword evidence="3" id="KW-1185">Reference proteome</keyword>
<comment type="caution">
    <text evidence="2">The sequence shown here is derived from an EMBL/GenBank/DDBJ whole genome shotgun (WGS) entry which is preliminary data.</text>
</comment>
<dbReference type="RefSeq" id="WP_173573443.1">
    <property type="nucleotide sequence ID" value="NZ_JAAABN010000004.1"/>
</dbReference>
<dbReference type="EMBL" id="JAJSOJ010000052">
    <property type="protein sequence ID" value="MCE0744910.1"/>
    <property type="molecule type" value="Genomic_DNA"/>
</dbReference>
<keyword evidence="1" id="KW-0732">Signal</keyword>
<dbReference type="Proteomes" id="UP001521074">
    <property type="component" value="Unassembled WGS sequence"/>
</dbReference>
<gene>
    <name evidence="2" type="ORF">LWC05_13585</name>
</gene>